<evidence type="ECO:0000313" key="2">
    <source>
        <dbReference type="EMBL" id="GMH20078.1"/>
    </source>
</evidence>
<dbReference type="AlphaFoldDB" id="A0AAD3SZB1"/>
<dbReference type="EMBL" id="BSYO01000021">
    <property type="protein sequence ID" value="GMH20078.1"/>
    <property type="molecule type" value="Genomic_DNA"/>
</dbReference>
<reference evidence="2" key="1">
    <citation type="submission" date="2023-05" db="EMBL/GenBank/DDBJ databases">
        <title>Nepenthes gracilis genome sequencing.</title>
        <authorList>
            <person name="Fukushima K."/>
        </authorList>
    </citation>
    <scope>NUCLEOTIDE SEQUENCE</scope>
    <source>
        <strain evidence="2">SING2019-196</strain>
    </source>
</reference>
<feature type="compositionally biased region" description="Low complexity" evidence="1">
    <location>
        <begin position="163"/>
        <end position="178"/>
    </location>
</feature>
<sequence length="187" mass="20840">MPLYDEVVSFLHDSPMTWNGRSFKPKLLSPQRMVVNRIMLTNLFLVSHFSSVPLDKAHFLYVLLSGQTINLSSHLYSHMLAHFASNKDDNLFCGCLDQCLLIGLGVQCRNFPCVSLVWPISYSIFEQSWSHTHQSSSASDDPLDDLLLEAPTNSARAMPSKPGPSCHSFSSSSSSFGFSVHPSWISQ</sequence>
<gene>
    <name evidence="2" type="ORF">Nepgr_021919</name>
</gene>
<evidence type="ECO:0000313" key="3">
    <source>
        <dbReference type="Proteomes" id="UP001279734"/>
    </source>
</evidence>
<evidence type="ECO:0000256" key="1">
    <source>
        <dbReference type="SAM" id="MobiDB-lite"/>
    </source>
</evidence>
<proteinExistence type="predicted"/>
<keyword evidence="3" id="KW-1185">Reference proteome</keyword>
<accession>A0AAD3SZB1</accession>
<dbReference type="Proteomes" id="UP001279734">
    <property type="component" value="Unassembled WGS sequence"/>
</dbReference>
<name>A0AAD3SZB1_NEPGR</name>
<organism evidence="2 3">
    <name type="scientific">Nepenthes gracilis</name>
    <name type="common">Slender pitcher plant</name>
    <dbReference type="NCBI Taxonomy" id="150966"/>
    <lineage>
        <taxon>Eukaryota</taxon>
        <taxon>Viridiplantae</taxon>
        <taxon>Streptophyta</taxon>
        <taxon>Embryophyta</taxon>
        <taxon>Tracheophyta</taxon>
        <taxon>Spermatophyta</taxon>
        <taxon>Magnoliopsida</taxon>
        <taxon>eudicotyledons</taxon>
        <taxon>Gunneridae</taxon>
        <taxon>Pentapetalae</taxon>
        <taxon>Caryophyllales</taxon>
        <taxon>Nepenthaceae</taxon>
        <taxon>Nepenthes</taxon>
    </lineage>
</organism>
<comment type="caution">
    <text evidence="2">The sequence shown here is derived from an EMBL/GenBank/DDBJ whole genome shotgun (WGS) entry which is preliminary data.</text>
</comment>
<protein>
    <submittedName>
        <fullName evidence="2">Uncharacterized protein</fullName>
    </submittedName>
</protein>
<feature type="region of interest" description="Disordered" evidence="1">
    <location>
        <begin position="154"/>
        <end position="178"/>
    </location>
</feature>